<accession>A0A383R7Q6</accession>
<dbReference type="Pfam" id="PF00571">
    <property type="entry name" value="CBS"/>
    <property type="match status" value="2"/>
</dbReference>
<dbReference type="Proteomes" id="UP000304148">
    <property type="component" value="Chromosome"/>
</dbReference>
<evidence type="ECO:0000313" key="5">
    <source>
        <dbReference type="Proteomes" id="UP000304148"/>
    </source>
</evidence>
<dbReference type="InterPro" id="IPR051257">
    <property type="entry name" value="Diverse_CBS-Domain"/>
</dbReference>
<dbReference type="PANTHER" id="PTHR43080:SF2">
    <property type="entry name" value="CBS DOMAIN-CONTAINING PROTEIN"/>
    <property type="match status" value="1"/>
</dbReference>
<keyword evidence="1 2" id="KW-0129">CBS domain</keyword>
<feature type="domain" description="CBS" evidence="3">
    <location>
        <begin position="8"/>
        <end position="64"/>
    </location>
</feature>
<proteinExistence type="predicted"/>
<dbReference type="Gene3D" id="3.10.580.10">
    <property type="entry name" value="CBS-domain"/>
    <property type="match status" value="1"/>
</dbReference>
<dbReference type="PANTHER" id="PTHR43080">
    <property type="entry name" value="CBS DOMAIN-CONTAINING PROTEIN CBSX3, MITOCHONDRIAL"/>
    <property type="match status" value="1"/>
</dbReference>
<dbReference type="EC" id="1.-.-.-" evidence="4"/>
<feature type="domain" description="CBS" evidence="3">
    <location>
        <begin position="72"/>
        <end position="131"/>
    </location>
</feature>
<sequence>MSTVQEVMTTTCASCTVLDNIYEAAVKMKQYDTGFIPIVDGERLVGAVTDRDLVLRGIAAKHPGSTRISHIMTEEIISISPDATIDDAAALMAEEQVRRLPVVKSGKLVGIVSIGDLAKRTPFADEAGQALSEISESPYTH</sequence>
<dbReference type="AlphaFoldDB" id="A0A383R7Q6"/>
<evidence type="ECO:0000259" key="3">
    <source>
        <dbReference type="PROSITE" id="PS51371"/>
    </source>
</evidence>
<evidence type="ECO:0000256" key="1">
    <source>
        <dbReference type="ARBA" id="ARBA00023122"/>
    </source>
</evidence>
<dbReference type="SMART" id="SM00116">
    <property type="entry name" value="CBS"/>
    <property type="match status" value="2"/>
</dbReference>
<dbReference type="RefSeq" id="WP_138184954.1">
    <property type="nucleotide sequence ID" value="NZ_LS992241.1"/>
</dbReference>
<dbReference type="CDD" id="cd04622">
    <property type="entry name" value="CBS_pair_HRP1_like"/>
    <property type="match status" value="1"/>
</dbReference>
<dbReference type="InterPro" id="IPR046342">
    <property type="entry name" value="CBS_dom_sf"/>
</dbReference>
<name>A0A383R7Q6_PAEAL</name>
<dbReference type="InterPro" id="IPR000644">
    <property type="entry name" value="CBS_dom"/>
</dbReference>
<protein>
    <submittedName>
        <fullName evidence="4">Putative enzyme</fullName>
        <ecNumber evidence="4">1.-.-.-</ecNumber>
    </submittedName>
</protein>
<dbReference type="GO" id="GO:0016491">
    <property type="term" value="F:oxidoreductase activity"/>
    <property type="evidence" value="ECO:0007669"/>
    <property type="project" value="UniProtKB-KW"/>
</dbReference>
<organism evidence="4 5">
    <name type="scientific">Paenibacillus alvei</name>
    <name type="common">Bacillus alvei</name>
    <dbReference type="NCBI Taxonomy" id="44250"/>
    <lineage>
        <taxon>Bacteria</taxon>
        <taxon>Bacillati</taxon>
        <taxon>Bacillota</taxon>
        <taxon>Bacilli</taxon>
        <taxon>Bacillales</taxon>
        <taxon>Paenibacillaceae</taxon>
        <taxon>Paenibacillus</taxon>
    </lineage>
</organism>
<evidence type="ECO:0000256" key="2">
    <source>
        <dbReference type="PROSITE-ProRule" id="PRU00703"/>
    </source>
</evidence>
<reference evidence="5" key="1">
    <citation type="submission" date="2018-08" db="EMBL/GenBank/DDBJ databases">
        <authorList>
            <person name="Chevrot R."/>
        </authorList>
    </citation>
    <scope>NUCLEOTIDE SEQUENCE [LARGE SCALE GENOMIC DNA]</scope>
</reference>
<evidence type="ECO:0000313" key="4">
    <source>
        <dbReference type="EMBL" id="SYX82671.1"/>
    </source>
</evidence>
<gene>
    <name evidence="4" type="primary">ylbB</name>
    <name evidence="4" type="ORF">PBLR_11093</name>
</gene>
<dbReference type="EMBL" id="LS992241">
    <property type="protein sequence ID" value="SYX82671.1"/>
    <property type="molecule type" value="Genomic_DNA"/>
</dbReference>
<dbReference type="PROSITE" id="PS51371">
    <property type="entry name" value="CBS"/>
    <property type="match status" value="2"/>
</dbReference>
<keyword evidence="4" id="KW-0560">Oxidoreductase</keyword>
<dbReference type="SUPFAM" id="SSF54631">
    <property type="entry name" value="CBS-domain pair"/>
    <property type="match status" value="1"/>
</dbReference>